<feature type="domain" description="DUF4178" evidence="2">
    <location>
        <begin position="65"/>
        <end position="193"/>
    </location>
</feature>
<keyword evidence="4" id="KW-1185">Reference proteome</keyword>
<evidence type="ECO:0000259" key="2">
    <source>
        <dbReference type="Pfam" id="PF13785"/>
    </source>
</evidence>
<dbReference type="STRING" id="1300345.LF41_299"/>
<dbReference type="PATRIC" id="fig|1300345.3.peg.1975"/>
<proteinExistence type="predicted"/>
<feature type="domain" description="DUF4178" evidence="2">
    <location>
        <begin position="285"/>
        <end position="410"/>
    </location>
</feature>
<name>A0A0A2WEY9_9GAMM</name>
<organism evidence="3 4">
    <name type="scientific">Lysobacter dokdonensis DS-58</name>
    <dbReference type="NCBI Taxonomy" id="1300345"/>
    <lineage>
        <taxon>Bacteria</taxon>
        <taxon>Pseudomonadati</taxon>
        <taxon>Pseudomonadota</taxon>
        <taxon>Gammaproteobacteria</taxon>
        <taxon>Lysobacterales</taxon>
        <taxon>Lysobacteraceae</taxon>
        <taxon>Noviluteimonas</taxon>
    </lineage>
</organism>
<evidence type="ECO:0000313" key="3">
    <source>
        <dbReference type="EMBL" id="KGQ18766.1"/>
    </source>
</evidence>
<dbReference type="EMBL" id="JRKJ01000016">
    <property type="protein sequence ID" value="KGQ18766.1"/>
    <property type="molecule type" value="Genomic_DNA"/>
</dbReference>
<dbReference type="InterPro" id="IPR025235">
    <property type="entry name" value="DUF4178"/>
</dbReference>
<reference evidence="3 4" key="1">
    <citation type="submission" date="2014-09" db="EMBL/GenBank/DDBJ databases">
        <title>Genome sequences of Lysobacter dokdonensis DS-58.</title>
        <authorList>
            <person name="Kim J.F."/>
            <person name="Kwak M.-J."/>
        </authorList>
    </citation>
    <scope>NUCLEOTIDE SEQUENCE [LARGE SCALE GENOMIC DNA]</scope>
    <source>
        <strain evidence="3 4">DS-58</strain>
    </source>
</reference>
<dbReference type="Proteomes" id="UP000030518">
    <property type="component" value="Unassembled WGS sequence"/>
</dbReference>
<gene>
    <name evidence="3" type="ORF">LF41_299</name>
</gene>
<evidence type="ECO:0000256" key="1">
    <source>
        <dbReference type="SAM" id="Phobius"/>
    </source>
</evidence>
<dbReference type="eggNOG" id="COG1379">
    <property type="taxonomic scope" value="Bacteria"/>
</dbReference>
<dbReference type="Pfam" id="PF13785">
    <property type="entry name" value="DUF4178"/>
    <property type="match status" value="2"/>
</dbReference>
<comment type="caution">
    <text evidence="3">The sequence shown here is derived from an EMBL/GenBank/DDBJ whole genome shotgun (WGS) entry which is preliminary data.</text>
</comment>
<accession>A0A0A2WEY9</accession>
<keyword evidence="1" id="KW-0812">Transmembrane</keyword>
<keyword evidence="1" id="KW-0472">Membrane</keyword>
<feature type="transmembrane region" description="Helical" evidence="1">
    <location>
        <begin position="471"/>
        <end position="493"/>
    </location>
</feature>
<protein>
    <submittedName>
        <fullName evidence="3">Membrane protein</fullName>
    </submittedName>
</protein>
<dbReference type="AlphaFoldDB" id="A0A0A2WEY9"/>
<sequence>MQAFLCPQCGAAVKFESAGAVMVVCAACRSTITKDADAARATGHMAAVIEDASPVQLRTRGSNGARKFTVVGRLRMAYGEGAWNEWYIAFDDGTDGWLSDASGQYAVLRRLPDSELKAPLPAYAKLSVGEPVQIGETWFLVSDRRESRCIGGEGELPVNAADGWTAHAADCRKGNAFATIDYSDGAPVAYVGMSANRTDLDKTTLRSNEDVAETTGRYRGNIMPLDCPNCGGAITIVAAMATQVVCPSCSSLLDCSGERTEIIEAHKRSATFKSTLPLGALGKFEVDYRIIGIMRCDVPRDMTEPAWTEYLLFNPERGYLWLVETEEGWSRVTVSDEWPTSVTDNHVVFRGKPWPKLYEYGSKVTAVFGAFNWRVRKGDTSNVTDFRGTRETLTREQTAEEVTWSVAQPLHITKLATAFRMPELAAALQAKAIASAKRSPFSSDDDDSDDQFNPLSIAAYASMALFVFSEALTWAAIFFGVIAVWAPLLILWWKNEELP</sequence>
<keyword evidence="1" id="KW-1133">Transmembrane helix</keyword>
<evidence type="ECO:0000313" key="4">
    <source>
        <dbReference type="Proteomes" id="UP000030518"/>
    </source>
</evidence>